<evidence type="ECO:0000256" key="1">
    <source>
        <dbReference type="ARBA" id="ARBA00009986"/>
    </source>
</evidence>
<organism evidence="7 8">
    <name type="scientific">Pseudomonas soli</name>
    <dbReference type="NCBI Taxonomy" id="1306993"/>
    <lineage>
        <taxon>Bacteria</taxon>
        <taxon>Pseudomonadati</taxon>
        <taxon>Pseudomonadota</taxon>
        <taxon>Gammaproteobacteria</taxon>
        <taxon>Pseudomonadales</taxon>
        <taxon>Pseudomonadaceae</taxon>
        <taxon>Pseudomonas</taxon>
    </lineage>
</organism>
<dbReference type="FunFam" id="3.40.605.10:FF:000001">
    <property type="entry name" value="Aldehyde dehydrogenase 1"/>
    <property type="match status" value="1"/>
</dbReference>
<evidence type="ECO:0000313" key="8">
    <source>
        <dbReference type="Proteomes" id="UP000247620"/>
    </source>
</evidence>
<dbReference type="Proteomes" id="UP000247620">
    <property type="component" value="Unassembled WGS sequence"/>
</dbReference>
<gene>
    <name evidence="7" type="primary">hpaE</name>
    <name evidence="7" type="ORF">DMX07_24785</name>
</gene>
<dbReference type="InterPro" id="IPR016160">
    <property type="entry name" value="Ald_DH_CS_CYS"/>
</dbReference>
<dbReference type="GO" id="GO:0004030">
    <property type="term" value="F:aldehyde dehydrogenase [NAD(P)+] activity"/>
    <property type="evidence" value="ECO:0007669"/>
    <property type="project" value="UniProtKB-ARBA"/>
</dbReference>
<dbReference type="InterPro" id="IPR011985">
    <property type="entry name" value="DH_HpaE"/>
</dbReference>
<feature type="domain" description="Aldehyde dehydrogenase" evidence="6">
    <location>
        <begin position="13"/>
        <end position="472"/>
    </location>
</feature>
<dbReference type="InterPro" id="IPR016163">
    <property type="entry name" value="Ald_DH_C"/>
</dbReference>
<dbReference type="NCBIfam" id="TIGR02299">
    <property type="entry name" value="HpaE"/>
    <property type="match status" value="1"/>
</dbReference>
<proteinExistence type="inferred from homology"/>
<dbReference type="SUPFAM" id="SSF53720">
    <property type="entry name" value="ALDH-like"/>
    <property type="match status" value="1"/>
</dbReference>
<dbReference type="CDD" id="cd07093">
    <property type="entry name" value="ALDH_F8_HMSADH"/>
    <property type="match status" value="1"/>
</dbReference>
<dbReference type="InterPro" id="IPR015590">
    <property type="entry name" value="Aldehyde_DH_dom"/>
</dbReference>
<dbReference type="PANTHER" id="PTHR43720">
    <property type="entry name" value="2-AMINOMUCONIC SEMIALDEHYDE DEHYDROGENASE"/>
    <property type="match status" value="1"/>
</dbReference>
<dbReference type="Gene3D" id="3.40.309.10">
    <property type="entry name" value="Aldehyde Dehydrogenase, Chain A, domain 2"/>
    <property type="match status" value="1"/>
</dbReference>
<evidence type="ECO:0000256" key="3">
    <source>
        <dbReference type="ARBA" id="ARBA00023027"/>
    </source>
</evidence>
<evidence type="ECO:0000256" key="4">
    <source>
        <dbReference type="PROSITE-ProRule" id="PRU10007"/>
    </source>
</evidence>
<keyword evidence="2 5" id="KW-0560">Oxidoreductase</keyword>
<dbReference type="FunFam" id="3.40.309.10:FF:000012">
    <property type="entry name" value="Betaine aldehyde dehydrogenase"/>
    <property type="match status" value="1"/>
</dbReference>
<dbReference type="Pfam" id="PF00171">
    <property type="entry name" value="Aldedh"/>
    <property type="match status" value="1"/>
</dbReference>
<sequence length="486" mass="52857">MIKHWIDGREVESRDTFVNYNPATGEAIGEVASGGAEEVALAVAAAKQAFPKWANTPAKERARLMRRLGELIEQNVPQLAELETLDTGLPIHQTRNVLIPRASHNFDFFAEVCTRMDGHSYPVDDQMLNYTLYQPVGVCALVSPWNVPFMTATWKTAPCLALGNTAVLKMSELSPLTANELGRLAVEAGIPDGVLNVIQGYGASAGDALVRHPDVRAISFTGGTATGRKIMQTAGLKKYSMELGGKSPVLIFEDADLERALDAALFTIFSLNGERCTAGSRIFIQESVYPQFVAEFAARAKHLIVGDPTDPKTQVGSMITQQHYDKVTGYIRIGLEEGARLLAGGLERPAGLPAHLAKGQFIQPTVFADVNNKMRIAQEEIFGPVVCLIPFKDEAEALQLANDTEYGLASYIWTQDIGKAHRLARGIEAGMVFINSQNVRDLRQPFGGVKGSGTGREGGQYSFEVFAEIKNVCISMGSHHIPRWGV</sequence>
<dbReference type="InterPro" id="IPR016161">
    <property type="entry name" value="Ald_DH/histidinol_DH"/>
</dbReference>
<dbReference type="AlphaFoldDB" id="A0A2V4I880"/>
<dbReference type="InterPro" id="IPR016162">
    <property type="entry name" value="Ald_DH_N"/>
</dbReference>
<dbReference type="GO" id="GO:0018480">
    <property type="term" value="F:5-carboxymethyl-2-hydroxymuconic-semialdehyde dehydrogenase activity"/>
    <property type="evidence" value="ECO:0007669"/>
    <property type="project" value="InterPro"/>
</dbReference>
<dbReference type="PROSITE" id="PS00687">
    <property type="entry name" value="ALDEHYDE_DEHYDR_GLU"/>
    <property type="match status" value="1"/>
</dbReference>
<dbReference type="PROSITE" id="PS00070">
    <property type="entry name" value="ALDEHYDE_DEHYDR_CYS"/>
    <property type="match status" value="1"/>
</dbReference>
<dbReference type="Gene3D" id="3.40.605.10">
    <property type="entry name" value="Aldehyde Dehydrogenase, Chain A, domain 1"/>
    <property type="match status" value="1"/>
</dbReference>
<feature type="active site" evidence="4">
    <location>
        <position position="242"/>
    </location>
</feature>
<name>A0A2V4I880_9PSED</name>
<evidence type="ECO:0000256" key="2">
    <source>
        <dbReference type="ARBA" id="ARBA00023002"/>
    </source>
</evidence>
<dbReference type="PANTHER" id="PTHR43720:SF2">
    <property type="entry name" value="2-AMINOMUCONIC SEMIALDEHYDE DEHYDROGENASE"/>
    <property type="match status" value="1"/>
</dbReference>
<dbReference type="RefSeq" id="WP_110704277.1">
    <property type="nucleotide sequence ID" value="NZ_CP151184.1"/>
</dbReference>
<accession>A0A2V4I880</accession>
<dbReference type="GO" id="GO:1901023">
    <property type="term" value="P:4-hydroxyphenylacetate catabolic process"/>
    <property type="evidence" value="ECO:0007669"/>
    <property type="project" value="InterPro"/>
</dbReference>
<reference evidence="7 8" key="1">
    <citation type="submission" date="2018-06" db="EMBL/GenBank/DDBJ databases">
        <title>Pseudomonas diversity within urban Lake Michigan freshwaters.</title>
        <authorList>
            <person name="Batrich M."/>
            <person name="Hatzopoulos T."/>
            <person name="Putonti C."/>
        </authorList>
    </citation>
    <scope>NUCLEOTIDE SEQUENCE [LARGE SCALE GENOMIC DNA]</scope>
    <source>
        <strain evidence="7 8">LBp-160603</strain>
    </source>
</reference>
<keyword evidence="3" id="KW-0520">NAD</keyword>
<evidence type="ECO:0000313" key="7">
    <source>
        <dbReference type="EMBL" id="PYB74386.1"/>
    </source>
</evidence>
<comment type="caution">
    <text evidence="7">The sequence shown here is derived from an EMBL/GenBank/DDBJ whole genome shotgun (WGS) entry which is preliminary data.</text>
</comment>
<dbReference type="EMBL" id="QJRO01000030">
    <property type="protein sequence ID" value="PYB74386.1"/>
    <property type="molecule type" value="Genomic_DNA"/>
</dbReference>
<protein>
    <submittedName>
        <fullName evidence="7">5-carboxymethyl-2-hydroxymuconate semialdehyde dehydrogenase</fullName>
    </submittedName>
</protein>
<evidence type="ECO:0000259" key="6">
    <source>
        <dbReference type="Pfam" id="PF00171"/>
    </source>
</evidence>
<evidence type="ECO:0000256" key="5">
    <source>
        <dbReference type="RuleBase" id="RU003345"/>
    </source>
</evidence>
<comment type="similarity">
    <text evidence="1 5">Belongs to the aldehyde dehydrogenase family.</text>
</comment>
<dbReference type="InterPro" id="IPR029510">
    <property type="entry name" value="Ald_DH_CS_GLU"/>
</dbReference>